<name>A0ABR6Y3Y3_9FLAO</name>
<accession>A0ABR6Y3Y3</accession>
<dbReference type="InterPro" id="IPR026444">
    <property type="entry name" value="Secre_tail"/>
</dbReference>
<dbReference type="EMBL" id="JACOME010000004">
    <property type="protein sequence ID" value="MBC3847465.1"/>
    <property type="molecule type" value="Genomic_DNA"/>
</dbReference>
<keyword evidence="5" id="KW-1185">Reference proteome</keyword>
<dbReference type="Gene3D" id="2.60.40.1120">
    <property type="entry name" value="Carboxypeptidase-like, regulatory domain"/>
    <property type="match status" value="1"/>
</dbReference>
<keyword evidence="1 2" id="KW-0732">Signal</keyword>
<dbReference type="Pfam" id="PF13715">
    <property type="entry name" value="CarbopepD_reg_2"/>
    <property type="match status" value="1"/>
</dbReference>
<dbReference type="Proteomes" id="UP000607435">
    <property type="component" value="Unassembled WGS sequence"/>
</dbReference>
<dbReference type="InterPro" id="IPR008969">
    <property type="entry name" value="CarboxyPept-like_regulatory"/>
</dbReference>
<dbReference type="SUPFAM" id="SSF49464">
    <property type="entry name" value="Carboxypeptidase regulatory domain-like"/>
    <property type="match status" value="1"/>
</dbReference>
<feature type="chain" id="PRO_5046032999" evidence="2">
    <location>
        <begin position="20"/>
        <end position="218"/>
    </location>
</feature>
<feature type="signal peptide" evidence="2">
    <location>
        <begin position="1"/>
        <end position="19"/>
    </location>
</feature>
<proteinExistence type="predicted"/>
<dbReference type="Pfam" id="PF18962">
    <property type="entry name" value="Por_Secre_tail"/>
    <property type="match status" value="1"/>
</dbReference>
<evidence type="ECO:0000259" key="3">
    <source>
        <dbReference type="Pfam" id="PF18962"/>
    </source>
</evidence>
<comment type="caution">
    <text evidence="4">The sequence shown here is derived from an EMBL/GenBank/DDBJ whole genome shotgun (WGS) entry which is preliminary data.</text>
</comment>
<protein>
    <submittedName>
        <fullName evidence="4">Carboxypeptidase-like regulatory domain-containing protein</fullName>
    </submittedName>
</protein>
<evidence type="ECO:0000256" key="1">
    <source>
        <dbReference type="ARBA" id="ARBA00022729"/>
    </source>
</evidence>
<evidence type="ECO:0000313" key="4">
    <source>
        <dbReference type="EMBL" id="MBC3847465.1"/>
    </source>
</evidence>
<evidence type="ECO:0000313" key="5">
    <source>
        <dbReference type="Proteomes" id="UP000607435"/>
    </source>
</evidence>
<dbReference type="RefSeq" id="WP_186846583.1">
    <property type="nucleotide sequence ID" value="NZ_JACOME010000004.1"/>
</dbReference>
<organism evidence="4 5">
    <name type="scientific">Winogradskyella echinorum</name>
    <dbReference type="NCBI Taxonomy" id="538189"/>
    <lineage>
        <taxon>Bacteria</taxon>
        <taxon>Pseudomonadati</taxon>
        <taxon>Bacteroidota</taxon>
        <taxon>Flavobacteriia</taxon>
        <taxon>Flavobacteriales</taxon>
        <taxon>Flavobacteriaceae</taxon>
        <taxon>Winogradskyella</taxon>
    </lineage>
</organism>
<sequence>MKKITFIILALSVSTLSFGQITIKGKVQNDSIPLESASIAIKNSQKGTITNMIGEFKIEAKKGDTLSISYIGYKTKDIVVNQDEIFRIKLEEGGNLDEVVVNAYGIARKVTCGVCYCVTKCGIYSEEVLESKEIFEADALKLYPNPSSNGIFQLMFVEDYNDVKISIANMSGQTIQNSTHQKFGEKLSVDLSEHSAGIYIINIVADGKRLKAVKAIKS</sequence>
<reference evidence="4 5" key="1">
    <citation type="submission" date="2020-08" db="EMBL/GenBank/DDBJ databases">
        <title>Winogradskyella ouciana sp. nov., isolated from the hadal seawater of the Mariana Trench.</title>
        <authorList>
            <person name="He X."/>
        </authorList>
    </citation>
    <scope>NUCLEOTIDE SEQUENCE [LARGE SCALE GENOMIC DNA]</scope>
    <source>
        <strain evidence="4 5">KCTC 22026</strain>
    </source>
</reference>
<feature type="domain" description="Secretion system C-terminal sorting" evidence="3">
    <location>
        <begin position="142"/>
        <end position="210"/>
    </location>
</feature>
<evidence type="ECO:0000256" key="2">
    <source>
        <dbReference type="SAM" id="SignalP"/>
    </source>
</evidence>
<dbReference type="NCBIfam" id="TIGR04183">
    <property type="entry name" value="Por_Secre_tail"/>
    <property type="match status" value="1"/>
</dbReference>
<dbReference type="Gene3D" id="2.60.40.3080">
    <property type="match status" value="1"/>
</dbReference>
<gene>
    <name evidence="4" type="ORF">H6H04_13800</name>
</gene>